<protein>
    <submittedName>
        <fullName evidence="9">Subtilisin</fullName>
        <ecNumber evidence="9">3.4.21.62</ecNumber>
    </submittedName>
</protein>
<evidence type="ECO:0000313" key="9">
    <source>
        <dbReference type="EMBL" id="CAE6740874.1"/>
    </source>
</evidence>
<dbReference type="Gene3D" id="2.60.120.260">
    <property type="entry name" value="Galactose-binding domain-like"/>
    <property type="match status" value="1"/>
</dbReference>
<dbReference type="GO" id="GO:0004252">
    <property type="term" value="F:serine-type endopeptidase activity"/>
    <property type="evidence" value="ECO:0007669"/>
    <property type="project" value="UniProtKB-UniRule"/>
</dbReference>
<dbReference type="InterPro" id="IPR024361">
    <property type="entry name" value="BACON"/>
</dbReference>
<dbReference type="EC" id="3.4.21.62" evidence="9"/>
<dbReference type="InterPro" id="IPR013783">
    <property type="entry name" value="Ig-like_fold"/>
</dbReference>
<dbReference type="PROSITE" id="PS00137">
    <property type="entry name" value="SUBTILASE_HIS"/>
    <property type="match status" value="1"/>
</dbReference>
<dbReference type="PANTHER" id="PTHR43806:SF11">
    <property type="entry name" value="CEREVISIN-RELATED"/>
    <property type="match status" value="1"/>
</dbReference>
<dbReference type="Pfam" id="PF18885">
    <property type="entry name" value="DUF5648"/>
    <property type="match status" value="1"/>
</dbReference>
<dbReference type="InterPro" id="IPR000209">
    <property type="entry name" value="Peptidase_S8/S53_dom"/>
</dbReference>
<dbReference type="InterPro" id="IPR023828">
    <property type="entry name" value="Peptidase_S8_Ser-AS"/>
</dbReference>
<comment type="similarity">
    <text evidence="1 5 6">Belongs to the peptidase S8 family.</text>
</comment>
<evidence type="ECO:0000256" key="2">
    <source>
        <dbReference type="ARBA" id="ARBA00022670"/>
    </source>
</evidence>
<dbReference type="InterPro" id="IPR043708">
    <property type="entry name" value="DUF5648"/>
</dbReference>
<dbReference type="RefSeq" id="WP_213036887.1">
    <property type="nucleotide sequence ID" value="NZ_CAJNBL010000044.1"/>
</dbReference>
<dbReference type="Gene3D" id="3.40.50.200">
    <property type="entry name" value="Peptidase S8/S53 domain"/>
    <property type="match status" value="1"/>
</dbReference>
<evidence type="ECO:0000256" key="1">
    <source>
        <dbReference type="ARBA" id="ARBA00011073"/>
    </source>
</evidence>
<dbReference type="PROSITE" id="PS00138">
    <property type="entry name" value="SUBTILASE_SER"/>
    <property type="match status" value="1"/>
</dbReference>
<dbReference type="PRINTS" id="PR00723">
    <property type="entry name" value="SUBTILISIN"/>
</dbReference>
<proteinExistence type="inferred from homology"/>
<reference evidence="9" key="1">
    <citation type="submission" date="2021-02" db="EMBL/GenBank/DDBJ databases">
        <authorList>
            <person name="Han P."/>
        </authorList>
    </citation>
    <scope>NUCLEOTIDE SEQUENCE</scope>
    <source>
        <strain evidence="9">Candidatus Nitrotoga sp. ZN8</strain>
    </source>
</reference>
<accession>A0A916BFC5</accession>
<organism evidence="9 10">
    <name type="scientific">Candidatus Nitrotoga fabula</name>
    <dbReference type="NCBI Taxonomy" id="2182327"/>
    <lineage>
        <taxon>Bacteria</taxon>
        <taxon>Pseudomonadati</taxon>
        <taxon>Pseudomonadota</taxon>
        <taxon>Betaproteobacteria</taxon>
        <taxon>Nitrosomonadales</taxon>
        <taxon>Gallionellaceae</taxon>
        <taxon>Candidatus Nitrotoga</taxon>
    </lineage>
</organism>
<evidence type="ECO:0000259" key="8">
    <source>
        <dbReference type="Pfam" id="PF18885"/>
    </source>
</evidence>
<feature type="domain" description="Peptidase S8/S53" evidence="7">
    <location>
        <begin position="79"/>
        <end position="325"/>
    </location>
</feature>
<evidence type="ECO:0000256" key="5">
    <source>
        <dbReference type="PROSITE-ProRule" id="PRU01240"/>
    </source>
</evidence>
<dbReference type="CDD" id="cd14948">
    <property type="entry name" value="BACON"/>
    <property type="match status" value="1"/>
</dbReference>
<dbReference type="PROSITE" id="PS00136">
    <property type="entry name" value="SUBTILASE_ASP"/>
    <property type="match status" value="1"/>
</dbReference>
<dbReference type="PANTHER" id="PTHR43806">
    <property type="entry name" value="PEPTIDASE S8"/>
    <property type="match status" value="1"/>
</dbReference>
<evidence type="ECO:0000256" key="3">
    <source>
        <dbReference type="ARBA" id="ARBA00022801"/>
    </source>
</evidence>
<dbReference type="Proteomes" id="UP000675882">
    <property type="component" value="Unassembled WGS sequence"/>
</dbReference>
<dbReference type="InterPro" id="IPR023827">
    <property type="entry name" value="Peptidase_S8_Asp-AS"/>
</dbReference>
<dbReference type="InterPro" id="IPR015500">
    <property type="entry name" value="Peptidase_S8_subtilisin-rel"/>
</dbReference>
<dbReference type="Pfam" id="PF00082">
    <property type="entry name" value="Peptidase_S8"/>
    <property type="match status" value="1"/>
</dbReference>
<sequence>MPKKQEVHASFASHESAVLKDYSQLPLSFVRVYSRKALDKLLMHPGVTGVYENTVMKMLLAESLPLVKQPLVVSAGNQGAGTAVAVLDSGVDYTHPALGPCAVPGGPASCKVVYAKDFNPGGSSDHGTHVAGIVTGVAPGAKIVDLKVFGEDGTAPSSIVLEAINWAIVNRHTYNIVALNLSLGSGMYSSPQTGGIYFPAVQNARSAGISVVAAAGNEGYISSLINPAATDGVISVGAVYDSAMGMKSWSSCSDSTTAADKVTCFSNSALFLTLLAPGAMIDAAGKSMGGTSQAAPHVAGAVAVLRAAFPGEALDQIEARLKNGVQVTDVRNSVTKPRLDLQMAVGTTTACSYFVSETGKSFGSGSATGNIIVTAANGCTWSAMSNAPNWLTITSGSSGKGNGVVSYVLTENHAAFPRTGVLFVAGNTYTVTQAGVGAAGANLVGNPGFESGHVLWVEKSSMEYPIVTQFLVPAPSNAWYAWLCGYNHCEDSLYQDVMIPQDASGAVLKHDYWIETEETTGLDFYDFMEVRVYSPPAATTYKTCVSFTNLNTTTDWVQSGECSLDAYKGKTVRVKFFATNDGLYPTSFYVDNVSLMINRPSLPGATAEVVEFYNTNLDHYFITADPNEAAGIDNGSAGPGWIRTGHRFKSGGSSPVCRFYGSMSPGPNSHFYTVDMRECEALKQLQASTPDTQKRWNFESMDFYTTLATSGTCPSGMAPVYRAYNNGFTQGIDSNHRIVSDPAAIQQVVSRGWISEGVVMCAPL</sequence>
<comment type="caution">
    <text evidence="9">The sequence shown here is derived from an EMBL/GenBank/DDBJ whole genome shotgun (WGS) entry which is preliminary data.</text>
</comment>
<dbReference type="PROSITE" id="PS51892">
    <property type="entry name" value="SUBTILASE"/>
    <property type="match status" value="1"/>
</dbReference>
<dbReference type="GO" id="GO:0006508">
    <property type="term" value="P:proteolysis"/>
    <property type="evidence" value="ECO:0007669"/>
    <property type="project" value="UniProtKB-KW"/>
</dbReference>
<keyword evidence="3 5" id="KW-0378">Hydrolase</keyword>
<keyword evidence="10" id="KW-1185">Reference proteome</keyword>
<dbReference type="SUPFAM" id="SSF52743">
    <property type="entry name" value="Subtilisin-like"/>
    <property type="match status" value="1"/>
</dbReference>
<feature type="active site" description="Charge relay system" evidence="5">
    <location>
        <position position="126"/>
    </location>
</feature>
<feature type="active site" description="Charge relay system" evidence="5">
    <location>
        <position position="292"/>
    </location>
</feature>
<evidence type="ECO:0000313" key="10">
    <source>
        <dbReference type="Proteomes" id="UP000675882"/>
    </source>
</evidence>
<gene>
    <name evidence="9" type="ORF">NTGZN8_90090</name>
</gene>
<dbReference type="InterPro" id="IPR050131">
    <property type="entry name" value="Peptidase_S8_subtilisin-like"/>
</dbReference>
<keyword evidence="2 5" id="KW-0645">Protease</keyword>
<evidence type="ECO:0000256" key="4">
    <source>
        <dbReference type="ARBA" id="ARBA00022825"/>
    </source>
</evidence>
<evidence type="ECO:0000259" key="7">
    <source>
        <dbReference type="Pfam" id="PF00082"/>
    </source>
</evidence>
<dbReference type="EMBL" id="CAJNBL010000044">
    <property type="protein sequence ID" value="CAE6740874.1"/>
    <property type="molecule type" value="Genomic_DNA"/>
</dbReference>
<feature type="active site" description="Charge relay system" evidence="5">
    <location>
        <position position="88"/>
    </location>
</feature>
<dbReference type="AlphaFoldDB" id="A0A916BFC5"/>
<dbReference type="InterPro" id="IPR022398">
    <property type="entry name" value="Peptidase_S8_His-AS"/>
</dbReference>
<feature type="domain" description="DUF5648" evidence="8">
    <location>
        <begin position="609"/>
        <end position="760"/>
    </location>
</feature>
<dbReference type="Gene3D" id="2.60.40.10">
    <property type="entry name" value="Immunoglobulins"/>
    <property type="match status" value="1"/>
</dbReference>
<name>A0A916BFC5_9PROT</name>
<keyword evidence="4 5" id="KW-0720">Serine protease</keyword>
<evidence type="ECO:0000256" key="6">
    <source>
        <dbReference type="RuleBase" id="RU003355"/>
    </source>
</evidence>
<dbReference type="InterPro" id="IPR036852">
    <property type="entry name" value="Peptidase_S8/S53_dom_sf"/>
</dbReference>